<evidence type="ECO:0000256" key="19">
    <source>
        <dbReference type="ARBA" id="ARBA00044919"/>
    </source>
</evidence>
<dbReference type="InterPro" id="IPR052187">
    <property type="entry name" value="MFSD1"/>
</dbReference>
<dbReference type="GO" id="GO:0022857">
    <property type="term" value="F:transmembrane transporter activity"/>
    <property type="evidence" value="ECO:0007669"/>
    <property type="project" value="InterPro"/>
</dbReference>
<evidence type="ECO:0000256" key="1">
    <source>
        <dbReference type="ARBA" id="ARBA00004155"/>
    </source>
</evidence>
<dbReference type="Proteomes" id="UP000318571">
    <property type="component" value="Chromosome 11"/>
</dbReference>
<evidence type="ECO:0000256" key="18">
    <source>
        <dbReference type="ARBA" id="ARBA00044912"/>
    </source>
</evidence>
<dbReference type="InterPro" id="IPR020846">
    <property type="entry name" value="MFS_dom"/>
</dbReference>
<keyword evidence="4 25" id="KW-0812">Transmembrane</keyword>
<comment type="subcellular location">
    <subcellularLocation>
        <location evidence="1">Lysosome membrane</location>
        <topology evidence="1">Multi-pass membrane protein</topology>
    </subcellularLocation>
</comment>
<comment type="catalytic activity">
    <reaction evidence="10">
        <text>L-alpha-aminoacyl-L-arginine(out) = L-alpha-aminoacyl-L-arginine(in)</text>
        <dbReference type="Rhea" id="RHEA:79367"/>
        <dbReference type="ChEBI" id="CHEBI:229968"/>
    </reaction>
</comment>
<protein>
    <recommendedName>
        <fullName evidence="21">Lysosomal dipeptide transporter MFSD1</fullName>
    </recommendedName>
    <alternativeName>
        <fullName evidence="22">Major facilitator superfamily domain-containing protein 1</fullName>
    </alternativeName>
</protein>
<evidence type="ECO:0000256" key="2">
    <source>
        <dbReference type="ARBA" id="ARBA00008335"/>
    </source>
</evidence>
<evidence type="ECO:0000256" key="6">
    <source>
        <dbReference type="ARBA" id="ARBA00023136"/>
    </source>
</evidence>
<reference evidence="27 28" key="1">
    <citation type="journal article" date="2018" name="Nat. Ecol. Evol.">
        <title>Genomic signatures of mitonuclear coevolution across populations of Tigriopus californicus.</title>
        <authorList>
            <person name="Barreto F.S."/>
            <person name="Watson E.T."/>
            <person name="Lima T.G."/>
            <person name="Willett C.S."/>
            <person name="Edmands S."/>
            <person name="Li W."/>
            <person name="Burton R.S."/>
        </authorList>
    </citation>
    <scope>NUCLEOTIDE SEQUENCE [LARGE SCALE GENOMIC DNA]</scope>
    <source>
        <strain evidence="27 28">San Diego</strain>
    </source>
</reference>
<feature type="transmembrane region" description="Helical" evidence="25">
    <location>
        <begin position="57"/>
        <end position="74"/>
    </location>
</feature>
<keyword evidence="6 25" id="KW-0472">Membrane</keyword>
<dbReference type="PROSITE" id="PS50850">
    <property type="entry name" value="MFS"/>
    <property type="match status" value="1"/>
</dbReference>
<feature type="transmembrane region" description="Helical" evidence="25">
    <location>
        <begin position="129"/>
        <end position="148"/>
    </location>
</feature>
<evidence type="ECO:0000256" key="11">
    <source>
        <dbReference type="ARBA" id="ARBA00044884"/>
    </source>
</evidence>
<feature type="transmembrane region" description="Helical" evidence="25">
    <location>
        <begin position="343"/>
        <end position="362"/>
    </location>
</feature>
<evidence type="ECO:0000256" key="23">
    <source>
        <dbReference type="ARBA" id="ARBA00045709"/>
    </source>
</evidence>
<comment type="caution">
    <text evidence="27">The sequence shown here is derived from an EMBL/GenBank/DDBJ whole genome shotgun (WGS) entry which is preliminary data.</text>
</comment>
<dbReference type="GO" id="GO:0005765">
    <property type="term" value="C:lysosomal membrane"/>
    <property type="evidence" value="ECO:0007669"/>
    <property type="project" value="UniProtKB-SubCell"/>
</dbReference>
<dbReference type="AlphaFoldDB" id="A0A553PJR2"/>
<feature type="transmembrane region" description="Helical" evidence="25">
    <location>
        <begin position="404"/>
        <end position="424"/>
    </location>
</feature>
<dbReference type="InterPro" id="IPR011701">
    <property type="entry name" value="MFS"/>
</dbReference>
<comment type="function">
    <text evidence="23">Lysosomal dipeptide uniporter that selectively exports lysine, arginine or histidine-containing dipeptides with a net positive charge from the lysosome lumen into the cytosol. Could play a role in a specific type of protein O-glycosylation indirectly regulating macrophages migration and tissue invasion. Also essential for liver homeostasis.</text>
</comment>
<comment type="catalytic activity">
    <reaction evidence="17">
        <text>L-arginyl-glycine(out) = L-arginyl-glycine(in)</text>
        <dbReference type="Rhea" id="RHEA:79391"/>
        <dbReference type="ChEBI" id="CHEBI:229955"/>
    </reaction>
</comment>
<dbReference type="InterPro" id="IPR036259">
    <property type="entry name" value="MFS_trans_sf"/>
</dbReference>
<comment type="similarity">
    <text evidence="2">Belongs to the major facilitator superfamily.</text>
</comment>
<evidence type="ECO:0000259" key="26">
    <source>
        <dbReference type="PROSITE" id="PS50850"/>
    </source>
</evidence>
<organism evidence="27 28">
    <name type="scientific">Tigriopus californicus</name>
    <name type="common">Marine copepod</name>
    <dbReference type="NCBI Taxonomy" id="6832"/>
    <lineage>
        <taxon>Eukaryota</taxon>
        <taxon>Metazoa</taxon>
        <taxon>Ecdysozoa</taxon>
        <taxon>Arthropoda</taxon>
        <taxon>Crustacea</taxon>
        <taxon>Multicrustacea</taxon>
        <taxon>Hexanauplia</taxon>
        <taxon>Copepoda</taxon>
        <taxon>Harpacticoida</taxon>
        <taxon>Harpacticidae</taxon>
        <taxon>Tigriopus</taxon>
    </lineage>
</organism>
<evidence type="ECO:0000256" key="13">
    <source>
        <dbReference type="ARBA" id="ARBA00044893"/>
    </source>
</evidence>
<dbReference type="OMA" id="CVLYYSA"/>
<feature type="transmembrane region" description="Helical" evidence="25">
    <location>
        <begin position="225"/>
        <end position="247"/>
    </location>
</feature>
<evidence type="ECO:0000256" key="12">
    <source>
        <dbReference type="ARBA" id="ARBA00044891"/>
    </source>
</evidence>
<feature type="transmembrane region" description="Helical" evidence="25">
    <location>
        <begin position="316"/>
        <end position="336"/>
    </location>
</feature>
<evidence type="ECO:0000256" key="3">
    <source>
        <dbReference type="ARBA" id="ARBA00022448"/>
    </source>
</evidence>
<evidence type="ECO:0000256" key="20">
    <source>
        <dbReference type="ARBA" id="ARBA00044924"/>
    </source>
</evidence>
<evidence type="ECO:0000313" key="27">
    <source>
        <dbReference type="EMBL" id="TRY77914.1"/>
    </source>
</evidence>
<comment type="catalytic activity">
    <reaction evidence="16">
        <text>L-lysyl-L-lysine(out) = L-lysyl-L-lysine(in)</text>
        <dbReference type="Rhea" id="RHEA:79403"/>
        <dbReference type="ChEBI" id="CHEBI:229956"/>
    </reaction>
</comment>
<evidence type="ECO:0000256" key="22">
    <source>
        <dbReference type="ARBA" id="ARBA00045018"/>
    </source>
</evidence>
<proteinExistence type="inferred from homology"/>
<comment type="catalytic activity">
    <reaction evidence="12">
        <text>L-lysyl-L-alpha-amino acid(out) = L-lysyl-L-alpha-amino acid(in)</text>
        <dbReference type="Rhea" id="RHEA:79387"/>
        <dbReference type="ChEBI" id="CHEBI:229965"/>
    </reaction>
</comment>
<keyword evidence="5 25" id="KW-1133">Transmembrane helix</keyword>
<accession>A0A553PJR2</accession>
<evidence type="ECO:0000256" key="8">
    <source>
        <dbReference type="ARBA" id="ARBA00044876"/>
    </source>
</evidence>
<evidence type="ECO:0000256" key="24">
    <source>
        <dbReference type="ARBA" id="ARBA00046376"/>
    </source>
</evidence>
<evidence type="ECO:0000256" key="4">
    <source>
        <dbReference type="ARBA" id="ARBA00022692"/>
    </source>
</evidence>
<evidence type="ECO:0000256" key="5">
    <source>
        <dbReference type="ARBA" id="ARBA00022989"/>
    </source>
</evidence>
<evidence type="ECO:0000256" key="14">
    <source>
        <dbReference type="ARBA" id="ARBA00044898"/>
    </source>
</evidence>
<comment type="catalytic activity">
    <reaction evidence="15">
        <text>L-arginyl-L-alpha-amino acid(out) = L-arginyl-L-alpha-amino acid(in)</text>
        <dbReference type="Rhea" id="RHEA:79371"/>
        <dbReference type="ChEBI" id="CHEBI:84315"/>
    </reaction>
</comment>
<comment type="catalytic activity">
    <reaction evidence="9">
        <text>L-histidyl-glycine(out) = L-histidyl-glycine(in)</text>
        <dbReference type="Rhea" id="RHEA:79395"/>
        <dbReference type="ChEBI" id="CHEBI:229957"/>
    </reaction>
</comment>
<gene>
    <name evidence="27" type="ORF">TCAL_07172</name>
</gene>
<sequence>MSPDDIETISDRAPLIPERTRTLSTHVPPGTAVEDDLGLTGCAGSCCCHPKSFCHRLTALILMCLLGFGSYFCFDNPGALQREVKDAMDISTYQFANLYAWYSWPNVILPVIGGYLMDSVLGIRLGTNIFAVFIILGQILFALGAFLLNYPLMQVGRFVFGIGGESLAVAQNTYAVSWFKGKELNMVFGFQLSIARLGSSVNFWVMGDIYAYFAQFFNDYTALGWTLLLAGSTCIMSFVCSLILGCMDKRAERLLHKTKTETGEVVRASDVLTFPPTFWLLSIVCLAYYVAIFPFISLGQVFFIKKYGFEAKSANFITGLIYLISAPASPVLGFLIDKTARNVSYVFISIVATLIGHAFLAFTMVNPYWPVVFMGVAYSLLASALWPIAALIIPEYQLGTAYGLMQAIQNMGLALITMLSGVIVDKMGYLWLETFFIFWLVIALIATILIWLIDFSGTGYLNMSVPQRDAYDEKLRQKAEQDARNAARRKAVMRPRTANELRNRYLCRIGAVLPPHLGHAGLVMGYPGDIIATSPPTTA</sequence>
<evidence type="ECO:0000256" key="25">
    <source>
        <dbReference type="SAM" id="Phobius"/>
    </source>
</evidence>
<feature type="domain" description="Major facilitator superfamily (MFS) profile" evidence="26">
    <location>
        <begin position="59"/>
        <end position="458"/>
    </location>
</feature>
<comment type="subunit">
    <text evidence="24">Homodimer. Interacts with lysosomal protein GLMP (via lumenal domain); the interaction starts while both proteins are still in the endoplasmic reticulum and is required for stabilization of MFSD1 in lysosomes but has no direct effect on its targeting to lysosomes or transporter activity.</text>
</comment>
<feature type="transmembrane region" description="Helical" evidence="25">
    <location>
        <begin position="368"/>
        <end position="392"/>
    </location>
</feature>
<comment type="catalytic activity">
    <reaction evidence="14">
        <text>L-aspartyl-L-lysine(out) = L-aspartyl-L-lysine(in)</text>
        <dbReference type="Rhea" id="RHEA:79411"/>
        <dbReference type="ChEBI" id="CHEBI:229953"/>
    </reaction>
</comment>
<dbReference type="EMBL" id="VCGU01000003">
    <property type="protein sequence ID" value="TRY77914.1"/>
    <property type="molecule type" value="Genomic_DNA"/>
</dbReference>
<dbReference type="PANTHER" id="PTHR23512">
    <property type="entry name" value="MAJOR FACILITATOR SUPERFAMILY DOMAIN-CONTAINING PROTEIN 1"/>
    <property type="match status" value="1"/>
</dbReference>
<dbReference type="SUPFAM" id="SSF103473">
    <property type="entry name" value="MFS general substrate transporter"/>
    <property type="match status" value="1"/>
</dbReference>
<comment type="catalytic activity">
    <reaction evidence="13">
        <text>L-alpha-aminoacyl-L-lysine(out) = L-alpha-aminoacyl-L-lysine(in)</text>
        <dbReference type="Rhea" id="RHEA:79383"/>
        <dbReference type="ChEBI" id="CHEBI:229966"/>
    </reaction>
</comment>
<name>A0A553PJR2_TIGCA</name>
<feature type="transmembrane region" description="Helical" evidence="25">
    <location>
        <begin position="95"/>
        <end position="117"/>
    </location>
</feature>
<dbReference type="OrthoDB" id="424834at2759"/>
<comment type="catalytic activity">
    <reaction evidence="18">
        <text>L-histidyl-L-alpha-amino acid(out) = L-histidyl-L-alpha-amino acid(in)</text>
        <dbReference type="Rhea" id="RHEA:79379"/>
        <dbReference type="ChEBI" id="CHEBI:229964"/>
    </reaction>
</comment>
<feature type="transmembrane region" description="Helical" evidence="25">
    <location>
        <begin position="277"/>
        <end position="296"/>
    </location>
</feature>
<keyword evidence="3" id="KW-0813">Transport</keyword>
<evidence type="ECO:0000313" key="28">
    <source>
        <dbReference type="Proteomes" id="UP000318571"/>
    </source>
</evidence>
<keyword evidence="7" id="KW-0458">Lysosome</keyword>
<evidence type="ECO:0000256" key="16">
    <source>
        <dbReference type="ARBA" id="ARBA00044900"/>
    </source>
</evidence>
<comment type="catalytic activity">
    <reaction evidence="19">
        <text>L-alanyl-L-lysine(out) = L-alanyl-L-lysine(in)</text>
        <dbReference type="Rhea" id="RHEA:79415"/>
        <dbReference type="ChEBI" id="CHEBI:192470"/>
    </reaction>
</comment>
<evidence type="ECO:0000256" key="9">
    <source>
        <dbReference type="ARBA" id="ARBA00044878"/>
    </source>
</evidence>
<comment type="catalytic activity">
    <reaction evidence="8">
        <text>L-lysyl-L-alanine(out) = L-lysyl-L-alanine(in)</text>
        <dbReference type="Rhea" id="RHEA:79399"/>
        <dbReference type="ChEBI" id="CHEBI:229954"/>
    </reaction>
</comment>
<feature type="transmembrane region" description="Helical" evidence="25">
    <location>
        <begin position="430"/>
        <end position="453"/>
    </location>
</feature>
<comment type="catalytic activity">
    <reaction evidence="11">
        <text>L-alpha-aminoacyl-L-histidine(out) = L-alpha-aminoacyl-L-histidine(in)</text>
        <dbReference type="Rhea" id="RHEA:79375"/>
        <dbReference type="ChEBI" id="CHEBI:229967"/>
    </reaction>
</comment>
<evidence type="ECO:0000256" key="7">
    <source>
        <dbReference type="ARBA" id="ARBA00023228"/>
    </source>
</evidence>
<dbReference type="Gene3D" id="1.20.1250.20">
    <property type="entry name" value="MFS general substrate transporter like domains"/>
    <property type="match status" value="2"/>
</dbReference>
<dbReference type="CDD" id="cd17340">
    <property type="entry name" value="MFS_MFSD1"/>
    <property type="match status" value="1"/>
</dbReference>
<keyword evidence="28" id="KW-1185">Reference proteome</keyword>
<comment type="catalytic activity">
    <reaction evidence="20">
        <text>L-lysyl-glycine(out) = L-lysyl-glycine(in)</text>
        <dbReference type="Rhea" id="RHEA:79407"/>
        <dbReference type="ChEBI" id="CHEBI:191202"/>
    </reaction>
</comment>
<evidence type="ECO:0000256" key="15">
    <source>
        <dbReference type="ARBA" id="ARBA00044899"/>
    </source>
</evidence>
<dbReference type="PANTHER" id="PTHR23512:SF3">
    <property type="entry name" value="MAJOR FACILITATOR SUPERFAMILY DOMAIN-CONTAINING PROTEIN 1"/>
    <property type="match status" value="1"/>
</dbReference>
<dbReference type="STRING" id="6832.A0A553PJR2"/>
<evidence type="ECO:0000256" key="21">
    <source>
        <dbReference type="ARBA" id="ARBA00044985"/>
    </source>
</evidence>
<evidence type="ECO:0000256" key="10">
    <source>
        <dbReference type="ARBA" id="ARBA00044881"/>
    </source>
</evidence>
<feature type="transmembrane region" description="Helical" evidence="25">
    <location>
        <begin position="187"/>
        <end position="205"/>
    </location>
</feature>
<dbReference type="Pfam" id="PF07690">
    <property type="entry name" value="MFS_1"/>
    <property type="match status" value="1"/>
</dbReference>
<evidence type="ECO:0000256" key="17">
    <source>
        <dbReference type="ARBA" id="ARBA00044903"/>
    </source>
</evidence>